<dbReference type="Gene3D" id="3.40.630.30">
    <property type="match status" value="1"/>
</dbReference>
<name>A0A1I1X1B8_9ACTN</name>
<accession>A0A1I1X1B8</accession>
<dbReference type="Proteomes" id="UP000199323">
    <property type="component" value="Unassembled WGS sequence"/>
</dbReference>
<feature type="domain" description="N-acetyltransferase" evidence="1">
    <location>
        <begin position="1"/>
        <end position="64"/>
    </location>
</feature>
<dbReference type="Pfam" id="PF00583">
    <property type="entry name" value="Acetyltransf_1"/>
    <property type="match status" value="1"/>
</dbReference>
<dbReference type="AlphaFoldDB" id="A0A1I1X1B8"/>
<dbReference type="RefSeq" id="WP_245795618.1">
    <property type="nucleotide sequence ID" value="NZ_FONG01000001.1"/>
</dbReference>
<keyword evidence="2" id="KW-0808">Transferase</keyword>
<dbReference type="GO" id="GO:0016747">
    <property type="term" value="F:acyltransferase activity, transferring groups other than amino-acyl groups"/>
    <property type="evidence" value="ECO:0007669"/>
    <property type="project" value="InterPro"/>
</dbReference>
<dbReference type="EMBL" id="FONG01000001">
    <property type="protein sequence ID" value="SFE01122.1"/>
    <property type="molecule type" value="Genomic_DNA"/>
</dbReference>
<proteinExistence type="predicted"/>
<protein>
    <submittedName>
        <fullName evidence="2">Acetyltransferase (GNAT) family protein</fullName>
    </submittedName>
</protein>
<organism evidence="2 3">
    <name type="scientific">Actinacidiphila alni</name>
    <dbReference type="NCBI Taxonomy" id="380248"/>
    <lineage>
        <taxon>Bacteria</taxon>
        <taxon>Bacillati</taxon>
        <taxon>Actinomycetota</taxon>
        <taxon>Actinomycetes</taxon>
        <taxon>Kitasatosporales</taxon>
        <taxon>Streptomycetaceae</taxon>
        <taxon>Actinacidiphila</taxon>
    </lineage>
</organism>
<sequence>MGRALTAAACARAAELGHGRLLLWVLADNARGRRFYARAGFAPDGAETVHECDGVPLREVRYARAV</sequence>
<keyword evidence="3" id="KW-1185">Reference proteome</keyword>
<evidence type="ECO:0000259" key="1">
    <source>
        <dbReference type="PROSITE" id="PS51186"/>
    </source>
</evidence>
<reference evidence="2 3" key="1">
    <citation type="submission" date="2016-10" db="EMBL/GenBank/DDBJ databases">
        <authorList>
            <person name="de Groot N.N."/>
        </authorList>
    </citation>
    <scope>NUCLEOTIDE SEQUENCE [LARGE SCALE GENOMIC DNA]</scope>
    <source>
        <strain evidence="2 3">CGMCC 4.3510</strain>
    </source>
</reference>
<gene>
    <name evidence="2" type="ORF">SAMN05216251_101158</name>
</gene>
<dbReference type="PROSITE" id="PS51186">
    <property type="entry name" value="GNAT"/>
    <property type="match status" value="1"/>
</dbReference>
<dbReference type="SUPFAM" id="SSF55729">
    <property type="entry name" value="Acyl-CoA N-acyltransferases (Nat)"/>
    <property type="match status" value="1"/>
</dbReference>
<evidence type="ECO:0000313" key="2">
    <source>
        <dbReference type="EMBL" id="SFE01122.1"/>
    </source>
</evidence>
<dbReference type="InterPro" id="IPR016181">
    <property type="entry name" value="Acyl_CoA_acyltransferase"/>
</dbReference>
<evidence type="ECO:0000313" key="3">
    <source>
        <dbReference type="Proteomes" id="UP000199323"/>
    </source>
</evidence>
<dbReference type="InterPro" id="IPR000182">
    <property type="entry name" value="GNAT_dom"/>
</dbReference>
<dbReference type="STRING" id="380248.SAMN05216251_101158"/>